<proteinExistence type="predicted"/>
<name>A0AAE0RWT8_9BIVA</name>
<dbReference type="EMBL" id="JAEAOA010000474">
    <property type="protein sequence ID" value="KAK3580985.1"/>
    <property type="molecule type" value="Genomic_DNA"/>
</dbReference>
<evidence type="ECO:0000313" key="2">
    <source>
        <dbReference type="Proteomes" id="UP001195483"/>
    </source>
</evidence>
<protein>
    <submittedName>
        <fullName evidence="1">Uncharacterized protein</fullName>
    </submittedName>
</protein>
<dbReference type="Proteomes" id="UP001195483">
    <property type="component" value="Unassembled WGS sequence"/>
</dbReference>
<organism evidence="1 2">
    <name type="scientific">Potamilus streckersoni</name>
    <dbReference type="NCBI Taxonomy" id="2493646"/>
    <lineage>
        <taxon>Eukaryota</taxon>
        <taxon>Metazoa</taxon>
        <taxon>Spiralia</taxon>
        <taxon>Lophotrochozoa</taxon>
        <taxon>Mollusca</taxon>
        <taxon>Bivalvia</taxon>
        <taxon>Autobranchia</taxon>
        <taxon>Heteroconchia</taxon>
        <taxon>Palaeoheterodonta</taxon>
        <taxon>Unionida</taxon>
        <taxon>Unionoidea</taxon>
        <taxon>Unionidae</taxon>
        <taxon>Ambleminae</taxon>
        <taxon>Lampsilini</taxon>
        <taxon>Potamilus</taxon>
    </lineage>
</organism>
<sequence>MSDSQVFKVCGVSQFFISYETKDEKIDFLKLQTIDGLNEPRQKELNLNNHDTFKDVQSCPHLWKVCAKRELFIYRPT</sequence>
<reference evidence="1" key="3">
    <citation type="submission" date="2023-05" db="EMBL/GenBank/DDBJ databases">
        <authorList>
            <person name="Smith C.H."/>
        </authorList>
    </citation>
    <scope>NUCLEOTIDE SEQUENCE</scope>
    <source>
        <strain evidence="1">CHS0354</strain>
        <tissue evidence="1">Mantle</tissue>
    </source>
</reference>
<comment type="caution">
    <text evidence="1">The sequence shown here is derived from an EMBL/GenBank/DDBJ whole genome shotgun (WGS) entry which is preliminary data.</text>
</comment>
<keyword evidence="2" id="KW-1185">Reference proteome</keyword>
<evidence type="ECO:0000313" key="1">
    <source>
        <dbReference type="EMBL" id="KAK3580985.1"/>
    </source>
</evidence>
<gene>
    <name evidence="1" type="ORF">CHS0354_007018</name>
</gene>
<reference evidence="1" key="2">
    <citation type="journal article" date="2021" name="Genome Biol. Evol.">
        <title>Developing a high-quality reference genome for a parasitic bivalve with doubly uniparental inheritance (Bivalvia: Unionida).</title>
        <authorList>
            <person name="Smith C.H."/>
        </authorList>
    </citation>
    <scope>NUCLEOTIDE SEQUENCE</scope>
    <source>
        <strain evidence="1">CHS0354</strain>
        <tissue evidence="1">Mantle</tissue>
    </source>
</reference>
<accession>A0AAE0RWT8</accession>
<reference evidence="1" key="1">
    <citation type="journal article" date="2021" name="Genome Biol. Evol.">
        <title>A High-Quality Reference Genome for a Parasitic Bivalve with Doubly Uniparental Inheritance (Bivalvia: Unionida).</title>
        <authorList>
            <person name="Smith C.H."/>
        </authorList>
    </citation>
    <scope>NUCLEOTIDE SEQUENCE</scope>
    <source>
        <strain evidence="1">CHS0354</strain>
    </source>
</reference>
<dbReference type="AlphaFoldDB" id="A0AAE0RWT8"/>